<dbReference type="Pfam" id="PF10704">
    <property type="entry name" value="DUF2508"/>
    <property type="match status" value="1"/>
</dbReference>
<comment type="caution">
    <text evidence="1">The sequence shown here is derived from an EMBL/GenBank/DDBJ whole genome shotgun (WGS) entry which is preliminary data.</text>
</comment>
<dbReference type="RefSeq" id="WP_307332051.1">
    <property type="nucleotide sequence ID" value="NZ_JAUSUG010000034.1"/>
</dbReference>
<organism evidence="1 2">
    <name type="scientific">Evansella vedderi</name>
    <dbReference type="NCBI Taxonomy" id="38282"/>
    <lineage>
        <taxon>Bacteria</taxon>
        <taxon>Bacillati</taxon>
        <taxon>Bacillota</taxon>
        <taxon>Bacilli</taxon>
        <taxon>Bacillales</taxon>
        <taxon>Bacillaceae</taxon>
        <taxon>Evansella</taxon>
    </lineage>
</organism>
<reference evidence="1 2" key="1">
    <citation type="submission" date="2023-07" db="EMBL/GenBank/DDBJ databases">
        <title>Genomic Encyclopedia of Type Strains, Phase IV (KMG-IV): sequencing the most valuable type-strain genomes for metagenomic binning, comparative biology and taxonomic classification.</title>
        <authorList>
            <person name="Goeker M."/>
        </authorList>
    </citation>
    <scope>NUCLEOTIDE SEQUENCE [LARGE SCALE GENOMIC DNA]</scope>
    <source>
        <strain evidence="1 2">DSM 9768</strain>
    </source>
</reference>
<name>A0ABU0A2R7_9BACI</name>
<evidence type="ECO:0000313" key="2">
    <source>
        <dbReference type="Proteomes" id="UP001230005"/>
    </source>
</evidence>
<accession>A0ABU0A2R7</accession>
<dbReference type="Proteomes" id="UP001230005">
    <property type="component" value="Unassembled WGS sequence"/>
</dbReference>
<evidence type="ECO:0008006" key="3">
    <source>
        <dbReference type="Google" id="ProtNLM"/>
    </source>
</evidence>
<dbReference type="InterPro" id="IPR019644">
    <property type="entry name" value="DUF2508"/>
</dbReference>
<protein>
    <recommendedName>
        <fullName evidence="3">DUF2508 family protein</fullName>
    </recommendedName>
</protein>
<proteinExistence type="predicted"/>
<gene>
    <name evidence="1" type="ORF">J2S74_005244</name>
</gene>
<keyword evidence="2" id="KW-1185">Reference proteome</keyword>
<dbReference type="EMBL" id="JAUSUG010000034">
    <property type="protein sequence ID" value="MDQ0257782.1"/>
    <property type="molecule type" value="Genomic_DNA"/>
</dbReference>
<sequence>MLFRKRGKIRNEEDKSLLWHLEKLKQRVNQKEALINNSVDYHGEVLYKGKLEKAKYLFLLKEARIRRTSVKK</sequence>
<evidence type="ECO:0000313" key="1">
    <source>
        <dbReference type="EMBL" id="MDQ0257782.1"/>
    </source>
</evidence>